<evidence type="ECO:0000313" key="3">
    <source>
        <dbReference type="Proteomes" id="UP000463871"/>
    </source>
</evidence>
<reference evidence="2 3" key="1">
    <citation type="submission" date="2020-01" db="EMBL/GenBank/DDBJ databases">
        <title>Complete genome of Aeromonas media MC64.</title>
        <authorList>
            <person name="Cao G."/>
            <person name="Fu J."/>
            <person name="Zhong C."/>
        </authorList>
    </citation>
    <scope>NUCLEOTIDE SEQUENCE [LARGE SCALE GENOMIC DNA]</scope>
    <source>
        <strain evidence="2 3">MC64</strain>
    </source>
</reference>
<dbReference type="RefSeq" id="WP_161507073.1">
    <property type="nucleotide sequence ID" value="NZ_CAWPID010000001.1"/>
</dbReference>
<dbReference type="InterPro" id="IPR023346">
    <property type="entry name" value="Lysozyme-like_dom_sf"/>
</dbReference>
<evidence type="ECO:0000313" key="2">
    <source>
        <dbReference type="EMBL" id="QHQ50985.1"/>
    </source>
</evidence>
<protein>
    <recommendedName>
        <fullName evidence="1">TtsA-like Glycoside hydrolase family 108 domain-containing protein</fullName>
    </recommendedName>
</protein>
<dbReference type="EMBL" id="CP047962">
    <property type="protein sequence ID" value="QHQ50985.1"/>
    <property type="molecule type" value="Genomic_DNA"/>
</dbReference>
<dbReference type="SUPFAM" id="SSF53955">
    <property type="entry name" value="Lysozyme-like"/>
    <property type="match status" value="1"/>
</dbReference>
<dbReference type="AlphaFoldDB" id="A0AAE6VMF5"/>
<name>A0AAE6VMF5_AERME</name>
<sequence>MSIRLEVIEAEIEREGGDKFTDRAEDRGGPTRWGVTQATARQFGYSGSMADYPKAEAIKVYTCIFRSKMNTYSGLK</sequence>
<gene>
    <name evidence="2" type="ORF">GWI30_08845</name>
</gene>
<proteinExistence type="predicted"/>
<dbReference type="InterPro" id="IPR008565">
    <property type="entry name" value="TtsA-like_GH18_dom"/>
</dbReference>
<dbReference type="Pfam" id="PF05838">
    <property type="entry name" value="Glyco_hydro_108"/>
    <property type="match status" value="1"/>
</dbReference>
<dbReference type="Proteomes" id="UP000463871">
    <property type="component" value="Chromosome"/>
</dbReference>
<feature type="domain" description="TtsA-like Glycoside hydrolase family 108" evidence="1">
    <location>
        <begin position="12"/>
        <end position="62"/>
    </location>
</feature>
<organism evidence="2 3">
    <name type="scientific">Aeromonas media</name>
    <dbReference type="NCBI Taxonomy" id="651"/>
    <lineage>
        <taxon>Bacteria</taxon>
        <taxon>Pseudomonadati</taxon>
        <taxon>Pseudomonadota</taxon>
        <taxon>Gammaproteobacteria</taxon>
        <taxon>Aeromonadales</taxon>
        <taxon>Aeromonadaceae</taxon>
        <taxon>Aeromonas</taxon>
    </lineage>
</organism>
<dbReference type="Gene3D" id="1.20.141.10">
    <property type="entry name" value="Chitosanase, subunit A, domain 1"/>
    <property type="match status" value="1"/>
</dbReference>
<evidence type="ECO:0000259" key="1">
    <source>
        <dbReference type="Pfam" id="PF05838"/>
    </source>
</evidence>
<accession>A0AAE6VMF5</accession>